<dbReference type="STRING" id="149040.A0A132BB72"/>
<evidence type="ECO:0000256" key="1">
    <source>
        <dbReference type="SAM" id="MobiDB-lite"/>
    </source>
</evidence>
<organism evidence="3 4">
    <name type="scientific">Mollisia scopiformis</name>
    <name type="common">Conifer needle endophyte fungus</name>
    <name type="synonym">Phialocephala scopiformis</name>
    <dbReference type="NCBI Taxonomy" id="149040"/>
    <lineage>
        <taxon>Eukaryota</taxon>
        <taxon>Fungi</taxon>
        <taxon>Dikarya</taxon>
        <taxon>Ascomycota</taxon>
        <taxon>Pezizomycotina</taxon>
        <taxon>Leotiomycetes</taxon>
        <taxon>Helotiales</taxon>
        <taxon>Mollisiaceae</taxon>
        <taxon>Mollisia</taxon>
    </lineage>
</organism>
<evidence type="ECO:0000313" key="3">
    <source>
        <dbReference type="EMBL" id="KUJ09249.1"/>
    </source>
</evidence>
<feature type="region of interest" description="Disordered" evidence="1">
    <location>
        <begin position="63"/>
        <end position="117"/>
    </location>
</feature>
<accession>A0A132BB72</accession>
<reference evidence="3 4" key="1">
    <citation type="submission" date="2015-10" db="EMBL/GenBank/DDBJ databases">
        <title>Full genome of DAOMC 229536 Phialocephala scopiformis, a fungal endophyte of spruce producing the potent anti-insectan compound rugulosin.</title>
        <authorList>
            <consortium name="DOE Joint Genome Institute"/>
            <person name="Walker A.K."/>
            <person name="Frasz S.L."/>
            <person name="Seifert K.A."/>
            <person name="Miller J.D."/>
            <person name="Mondo S.J."/>
            <person name="Labutti K."/>
            <person name="Lipzen A."/>
            <person name="Dockter R."/>
            <person name="Kennedy M."/>
            <person name="Grigoriev I.V."/>
            <person name="Spatafora J.W."/>
        </authorList>
    </citation>
    <scope>NUCLEOTIDE SEQUENCE [LARGE SCALE GENOMIC DNA]</scope>
    <source>
        <strain evidence="3 4">CBS 120377</strain>
    </source>
</reference>
<sequence length="236" mass="24074">MLTWLITIIRDIYTLVTTGQPNGGNVAAATAVGSVISGSFNISQSTLRDPTSTAPTLPNILPLPISTSPGEPVPTLPPNIIPTSPGEPIPTPPPPGATPSASPLPLQNPPIPSSAAPLLQFSSTAPVAIPTSSAPPAPPSCYNVVTLFTEADSAGAAYEVCGQVEVCYTLPTNQQYNTVSVTLGYALSCELYADSGCTGQNYALNEGTSAASDLSTVEFANTLVSLVCFGFPLDAP</sequence>
<evidence type="ECO:0000313" key="4">
    <source>
        <dbReference type="Proteomes" id="UP000070700"/>
    </source>
</evidence>
<feature type="chain" id="PRO_5007288091" evidence="2">
    <location>
        <begin position="20"/>
        <end position="236"/>
    </location>
</feature>
<feature type="signal peptide" evidence="2">
    <location>
        <begin position="1"/>
        <end position="19"/>
    </location>
</feature>
<dbReference type="RefSeq" id="XP_018063604.1">
    <property type="nucleotide sequence ID" value="XM_018206458.1"/>
</dbReference>
<evidence type="ECO:0000256" key="2">
    <source>
        <dbReference type="SAM" id="SignalP"/>
    </source>
</evidence>
<dbReference type="Proteomes" id="UP000070700">
    <property type="component" value="Unassembled WGS sequence"/>
</dbReference>
<proteinExistence type="predicted"/>
<dbReference type="InParanoid" id="A0A132BB72"/>
<feature type="compositionally biased region" description="Pro residues" evidence="1">
    <location>
        <begin position="71"/>
        <end position="97"/>
    </location>
</feature>
<dbReference type="EMBL" id="KQ947432">
    <property type="protein sequence ID" value="KUJ09249.1"/>
    <property type="molecule type" value="Genomic_DNA"/>
</dbReference>
<keyword evidence="2" id="KW-0732">Signal</keyword>
<protein>
    <submittedName>
        <fullName evidence="3">Uncharacterized protein</fullName>
    </submittedName>
</protein>
<name>A0A132BB72_MOLSC</name>
<dbReference type="KEGG" id="psco:LY89DRAFT_281723"/>
<keyword evidence="4" id="KW-1185">Reference proteome</keyword>
<gene>
    <name evidence="3" type="ORF">LY89DRAFT_281723</name>
</gene>
<dbReference type="GeneID" id="28816184"/>
<dbReference type="AlphaFoldDB" id="A0A132BB72"/>